<feature type="binding site" evidence="9">
    <location>
        <position position="218"/>
    </location>
    <ligand>
        <name>1-deoxy-D-xylulose 5-phosphate</name>
        <dbReference type="ChEBI" id="CHEBI:57792"/>
    </ligand>
</feature>
<evidence type="ECO:0000259" key="12">
    <source>
        <dbReference type="Pfam" id="PF13288"/>
    </source>
</evidence>
<evidence type="ECO:0000259" key="10">
    <source>
        <dbReference type="Pfam" id="PF02670"/>
    </source>
</evidence>
<feature type="binding site" evidence="9">
    <location>
        <position position="11"/>
    </location>
    <ligand>
        <name>NADPH</name>
        <dbReference type="ChEBI" id="CHEBI:57783"/>
    </ligand>
</feature>
<feature type="binding site" evidence="9">
    <location>
        <position position="219"/>
    </location>
    <ligand>
        <name>1-deoxy-D-xylulose 5-phosphate</name>
        <dbReference type="ChEBI" id="CHEBI:57792"/>
    </ligand>
</feature>
<evidence type="ECO:0000256" key="4">
    <source>
        <dbReference type="ARBA" id="ARBA00022857"/>
    </source>
</evidence>
<keyword evidence="7 9" id="KW-0414">Isoprene biosynthesis</keyword>
<dbReference type="NCBIfam" id="TIGR00243">
    <property type="entry name" value="Dxr"/>
    <property type="match status" value="1"/>
</dbReference>
<feature type="binding site" evidence="9">
    <location>
        <position position="222"/>
    </location>
    <ligand>
        <name>1-deoxy-D-xylulose 5-phosphate</name>
        <dbReference type="ChEBI" id="CHEBI:57792"/>
    </ligand>
</feature>
<feature type="binding site" evidence="9">
    <location>
        <position position="126"/>
    </location>
    <ligand>
        <name>1-deoxy-D-xylulose 5-phosphate</name>
        <dbReference type="ChEBI" id="CHEBI:57792"/>
    </ligand>
</feature>
<keyword evidence="5 9" id="KW-0560">Oxidoreductase</keyword>
<proteinExistence type="inferred from homology"/>
<keyword evidence="6 9" id="KW-0464">Manganese</keyword>
<dbReference type="InterPro" id="IPR036291">
    <property type="entry name" value="NAD(P)-bd_dom_sf"/>
</dbReference>
<dbReference type="Pfam" id="PF08436">
    <property type="entry name" value="DXP_redisom_C"/>
    <property type="match status" value="1"/>
</dbReference>
<evidence type="ECO:0000256" key="9">
    <source>
        <dbReference type="HAMAP-Rule" id="MF_00183"/>
    </source>
</evidence>
<dbReference type="AlphaFoldDB" id="A0A7S7SIX5"/>
<accession>A0A7S7SIX5</accession>
<feature type="binding site" evidence="9">
    <location>
        <position position="222"/>
    </location>
    <ligand>
        <name>Mn(2+)</name>
        <dbReference type="ChEBI" id="CHEBI:29035"/>
    </ligand>
</feature>
<feature type="binding site" evidence="9">
    <location>
        <position position="153"/>
    </location>
    <ligand>
        <name>Mn(2+)</name>
        <dbReference type="ChEBI" id="CHEBI:29035"/>
    </ligand>
</feature>
<dbReference type="Pfam" id="PF13288">
    <property type="entry name" value="DXPR_C"/>
    <property type="match status" value="1"/>
</dbReference>
<evidence type="ECO:0000259" key="11">
    <source>
        <dbReference type="Pfam" id="PF08436"/>
    </source>
</evidence>
<keyword evidence="4 9" id="KW-0521">NADP</keyword>
<protein>
    <recommendedName>
        <fullName evidence="9">1-deoxy-D-xylulose 5-phosphate reductoisomerase</fullName>
        <shortName evidence="9">DXP reductoisomerase</shortName>
        <ecNumber evidence="9">1.1.1.267</ecNumber>
    </recommendedName>
    <alternativeName>
        <fullName evidence="9">1-deoxyxylulose-5-phosphate reductoisomerase</fullName>
    </alternativeName>
    <alternativeName>
        <fullName evidence="9">2-C-methyl-D-erythritol 4-phosphate synthase</fullName>
    </alternativeName>
</protein>
<dbReference type="KEGG" id="pfer:IRI77_24320"/>
<dbReference type="GO" id="GO:0051484">
    <property type="term" value="P:isopentenyl diphosphate biosynthetic process, methylerythritol 4-phosphate pathway involved in terpenoid biosynthetic process"/>
    <property type="evidence" value="ECO:0007669"/>
    <property type="project" value="TreeGrafter"/>
</dbReference>
<dbReference type="Proteomes" id="UP000593892">
    <property type="component" value="Chromosome"/>
</dbReference>
<dbReference type="SUPFAM" id="SSF51735">
    <property type="entry name" value="NAD(P)-binding Rossmann-fold domains"/>
    <property type="match status" value="1"/>
</dbReference>
<evidence type="ECO:0000256" key="6">
    <source>
        <dbReference type="ARBA" id="ARBA00023211"/>
    </source>
</evidence>
<comment type="pathway">
    <text evidence="1 9">Isoprenoid biosynthesis; isopentenyl diphosphate biosynthesis via DXP pathway; isopentenyl diphosphate from 1-deoxy-D-xylulose 5-phosphate: step 1/6.</text>
</comment>
<dbReference type="Gene3D" id="3.40.50.720">
    <property type="entry name" value="NAD(P)-binding Rossmann-like Domain"/>
    <property type="match status" value="1"/>
</dbReference>
<dbReference type="SUPFAM" id="SSF55347">
    <property type="entry name" value="Glyceraldehyde-3-phosphate dehydrogenase-like, C-terminal domain"/>
    <property type="match status" value="1"/>
</dbReference>
<dbReference type="InterPro" id="IPR036169">
    <property type="entry name" value="DXPR_C_sf"/>
</dbReference>
<evidence type="ECO:0000256" key="8">
    <source>
        <dbReference type="ARBA" id="ARBA00048543"/>
    </source>
</evidence>
<evidence type="ECO:0000256" key="1">
    <source>
        <dbReference type="ARBA" id="ARBA00005094"/>
    </source>
</evidence>
<dbReference type="GO" id="GO:0030145">
    <property type="term" value="F:manganese ion binding"/>
    <property type="evidence" value="ECO:0007669"/>
    <property type="project" value="TreeGrafter"/>
</dbReference>
<gene>
    <name evidence="9" type="primary">dxr</name>
    <name evidence="13" type="ORF">IRI77_24320</name>
</gene>
<feature type="domain" description="1-deoxy-D-xylulose 5-phosphate reductoisomerase C-terminal" evidence="11">
    <location>
        <begin position="147"/>
        <end position="230"/>
    </location>
</feature>
<dbReference type="PANTHER" id="PTHR30525">
    <property type="entry name" value="1-DEOXY-D-XYLULOSE 5-PHOSPHATE REDUCTOISOMERASE"/>
    <property type="match status" value="1"/>
</dbReference>
<comment type="cofactor">
    <cofactor evidence="9">
        <name>Mg(2+)</name>
        <dbReference type="ChEBI" id="CHEBI:18420"/>
    </cofactor>
    <cofactor evidence="9">
        <name>Mn(2+)</name>
        <dbReference type="ChEBI" id="CHEBI:29035"/>
    </cofactor>
</comment>
<dbReference type="Gene3D" id="1.10.1740.10">
    <property type="match status" value="1"/>
</dbReference>
<comment type="function">
    <text evidence="9">Catalyzes the NADPH-dependent rearrangement and reduction of 1-deoxy-D-xylulose-5-phosphate (DXP) to 2-C-methyl-D-erythritol 4-phosphate (MEP).</text>
</comment>
<keyword evidence="9" id="KW-0460">Magnesium</keyword>
<dbReference type="EC" id="1.1.1.267" evidence="9"/>
<dbReference type="SUPFAM" id="SSF69055">
    <property type="entry name" value="1-deoxy-D-xylulose-5-phosphate reductoisomerase, C-terminal domain"/>
    <property type="match status" value="1"/>
</dbReference>
<feature type="binding site" evidence="9">
    <location>
        <position position="153"/>
    </location>
    <ligand>
        <name>1-deoxy-D-xylulose 5-phosphate</name>
        <dbReference type="ChEBI" id="CHEBI:57792"/>
    </ligand>
</feature>
<evidence type="ECO:0000256" key="2">
    <source>
        <dbReference type="ARBA" id="ARBA00006825"/>
    </source>
</evidence>
<feature type="binding site" evidence="9">
    <location>
        <position position="177"/>
    </location>
    <ligand>
        <name>1-deoxy-D-xylulose 5-phosphate</name>
        <dbReference type="ChEBI" id="CHEBI:57792"/>
    </ligand>
</feature>
<feature type="binding site" evidence="9">
    <location>
        <position position="37"/>
    </location>
    <ligand>
        <name>NADPH</name>
        <dbReference type="ChEBI" id="CHEBI:57783"/>
    </ligand>
</feature>
<dbReference type="InterPro" id="IPR026877">
    <property type="entry name" value="DXPR_C"/>
</dbReference>
<feature type="binding site" evidence="9">
    <location>
        <position position="12"/>
    </location>
    <ligand>
        <name>NADPH</name>
        <dbReference type="ChEBI" id="CHEBI:57783"/>
    </ligand>
</feature>
<dbReference type="UniPathway" id="UPA00056">
    <property type="reaction ID" value="UER00092"/>
</dbReference>
<feature type="binding site" evidence="9">
    <location>
        <position position="38"/>
    </location>
    <ligand>
        <name>NADPH</name>
        <dbReference type="ChEBI" id="CHEBI:57783"/>
    </ligand>
</feature>
<feature type="binding site" evidence="9">
    <location>
        <position position="127"/>
    </location>
    <ligand>
        <name>NADPH</name>
        <dbReference type="ChEBI" id="CHEBI:57783"/>
    </ligand>
</feature>
<dbReference type="HAMAP" id="MF_00183">
    <property type="entry name" value="DXP_reductoisom"/>
    <property type="match status" value="1"/>
</dbReference>
<evidence type="ECO:0000313" key="13">
    <source>
        <dbReference type="EMBL" id="QOY85926.1"/>
    </source>
</evidence>
<feature type="domain" description="DXP reductoisomerase C-terminal" evidence="12">
    <location>
        <begin position="264"/>
        <end position="378"/>
    </location>
</feature>
<dbReference type="NCBIfam" id="NF009114">
    <property type="entry name" value="PRK12464.1"/>
    <property type="match status" value="1"/>
</dbReference>
<dbReference type="PANTHER" id="PTHR30525:SF0">
    <property type="entry name" value="1-DEOXY-D-XYLULOSE 5-PHOSPHATE REDUCTOISOMERASE, CHLOROPLASTIC"/>
    <property type="match status" value="1"/>
</dbReference>
<dbReference type="InterPro" id="IPR013644">
    <property type="entry name" value="DXP_reductoisomerase_C"/>
</dbReference>
<dbReference type="InterPro" id="IPR003821">
    <property type="entry name" value="DXP_reductoisomerase"/>
</dbReference>
<comment type="similarity">
    <text evidence="2 9">Belongs to the DXR family.</text>
</comment>
<dbReference type="PIRSF" id="PIRSF006205">
    <property type="entry name" value="Dxp_reductismrs"/>
    <property type="match status" value="1"/>
</dbReference>
<feature type="binding site" evidence="9">
    <location>
        <position position="206"/>
    </location>
    <ligand>
        <name>NADPH</name>
        <dbReference type="ChEBI" id="CHEBI:57783"/>
    </ligand>
</feature>
<dbReference type="GO" id="GO:0030604">
    <property type="term" value="F:1-deoxy-D-xylulose-5-phosphate reductoisomerase activity"/>
    <property type="evidence" value="ECO:0007669"/>
    <property type="project" value="UniProtKB-UniRule"/>
</dbReference>
<feature type="binding site" evidence="9">
    <location>
        <position position="36"/>
    </location>
    <ligand>
        <name>NADPH</name>
        <dbReference type="ChEBI" id="CHEBI:57783"/>
    </ligand>
</feature>
<evidence type="ECO:0000313" key="14">
    <source>
        <dbReference type="Proteomes" id="UP000593892"/>
    </source>
</evidence>
<keyword evidence="13" id="KW-0413">Isomerase</keyword>
<feature type="binding site" evidence="9">
    <location>
        <position position="200"/>
    </location>
    <ligand>
        <name>1-deoxy-D-xylulose 5-phosphate</name>
        <dbReference type="ChEBI" id="CHEBI:57792"/>
    </ligand>
</feature>
<sequence length="399" mass="43687">MQRVTLLGSTGSIGQSTLDVVRQNRHRFAIHALVAGRNLSRLAQQIQEFEPAVAVVAREEDVPVLAALLKEAGVRVPDLRAGLAAYTEVTTAPETDFVMSAIVGVAGMEATYEAIRLGKRIGLANKETLVAGGSLVMAAVKQFETELIPVDSEHNGAHQCLRAGRREDATKLILTASGGPFRKTPKEELLLVKPEQALNHPTWQMGPRITVDSATLMNKGFEVIEACWLFDFPTKQVEVVVHPQSTVHAMVEYNDGSVIAQVCATDMRMPIQYALTYPERANAPVPRLDWAQARTWEFHAPDLDKFPLLRLAYEAQDTGGTATCTLNAADEVAVEAFLRNEISFPGIAEVVEETLNRVPSQPSQSIGQVLEVDRESRTVARQVTRERLGARVMASPAKY</sequence>
<dbReference type="InterPro" id="IPR013512">
    <property type="entry name" value="DXP_reductoisomerase_N"/>
</dbReference>
<dbReference type="Pfam" id="PF02670">
    <property type="entry name" value="DXP_reductoisom"/>
    <property type="match status" value="1"/>
</dbReference>
<evidence type="ECO:0000256" key="5">
    <source>
        <dbReference type="ARBA" id="ARBA00023002"/>
    </source>
</evidence>
<dbReference type="EMBL" id="CP063849">
    <property type="protein sequence ID" value="QOY85926.1"/>
    <property type="molecule type" value="Genomic_DNA"/>
</dbReference>
<feature type="binding site" evidence="9">
    <location>
        <position position="152"/>
    </location>
    <ligand>
        <name>1-deoxy-D-xylulose 5-phosphate</name>
        <dbReference type="ChEBI" id="CHEBI:57792"/>
    </ligand>
</feature>
<reference evidence="13 14" key="1">
    <citation type="submission" date="2020-10" db="EMBL/GenBank/DDBJ databases">
        <title>Complete genome sequence of Paludibaculum fermentans P105T, a facultatively anaerobic acidobacterium capable of dissimilatory Fe(III) reduction.</title>
        <authorList>
            <person name="Dedysh S.N."/>
            <person name="Beletsky A.V."/>
            <person name="Kulichevskaya I.S."/>
            <person name="Mardanov A.V."/>
            <person name="Ravin N.V."/>
        </authorList>
    </citation>
    <scope>NUCLEOTIDE SEQUENCE [LARGE SCALE GENOMIC DNA]</scope>
    <source>
        <strain evidence="13 14">P105</strain>
    </source>
</reference>
<feature type="binding site" evidence="9">
    <location>
        <position position="213"/>
    </location>
    <ligand>
        <name>1-deoxy-D-xylulose 5-phosphate</name>
        <dbReference type="ChEBI" id="CHEBI:57792"/>
    </ligand>
</feature>
<feature type="binding site" evidence="9">
    <location>
        <position position="10"/>
    </location>
    <ligand>
        <name>NADPH</name>
        <dbReference type="ChEBI" id="CHEBI:57783"/>
    </ligand>
</feature>
<comment type="catalytic activity">
    <reaction evidence="8">
        <text>2-C-methyl-D-erythritol 4-phosphate + NADP(+) = 1-deoxy-D-xylulose 5-phosphate + NADPH + H(+)</text>
        <dbReference type="Rhea" id="RHEA:13717"/>
        <dbReference type="ChEBI" id="CHEBI:15378"/>
        <dbReference type="ChEBI" id="CHEBI:57783"/>
        <dbReference type="ChEBI" id="CHEBI:57792"/>
        <dbReference type="ChEBI" id="CHEBI:58262"/>
        <dbReference type="ChEBI" id="CHEBI:58349"/>
        <dbReference type="EC" id="1.1.1.267"/>
    </reaction>
    <physiologicalReaction direction="right-to-left" evidence="8">
        <dbReference type="Rhea" id="RHEA:13719"/>
    </physiologicalReaction>
</comment>
<evidence type="ECO:0000256" key="7">
    <source>
        <dbReference type="ARBA" id="ARBA00023229"/>
    </source>
</evidence>
<feature type="binding site" evidence="9">
    <location>
        <position position="151"/>
    </location>
    <ligand>
        <name>Mn(2+)</name>
        <dbReference type="ChEBI" id="CHEBI:29035"/>
    </ligand>
</feature>
<dbReference type="FunFam" id="3.40.50.720:FF:000045">
    <property type="entry name" value="1-deoxy-D-xylulose 5-phosphate reductoisomerase"/>
    <property type="match status" value="1"/>
</dbReference>
<name>A0A7S7SIX5_PALFE</name>
<dbReference type="GO" id="GO:0016853">
    <property type="term" value="F:isomerase activity"/>
    <property type="evidence" value="ECO:0007669"/>
    <property type="project" value="UniProtKB-KW"/>
</dbReference>
<evidence type="ECO:0000256" key="3">
    <source>
        <dbReference type="ARBA" id="ARBA00022723"/>
    </source>
</evidence>
<feature type="binding site" evidence="9">
    <location>
        <position position="125"/>
    </location>
    <ligand>
        <name>NADPH</name>
        <dbReference type="ChEBI" id="CHEBI:57783"/>
    </ligand>
</feature>
<dbReference type="RefSeq" id="WP_194447596.1">
    <property type="nucleotide sequence ID" value="NZ_CP063849.1"/>
</dbReference>
<dbReference type="GO" id="GO:0070402">
    <property type="term" value="F:NADPH binding"/>
    <property type="evidence" value="ECO:0007669"/>
    <property type="project" value="InterPro"/>
</dbReference>
<feature type="binding site" evidence="9">
    <location>
        <position position="13"/>
    </location>
    <ligand>
        <name>NADPH</name>
        <dbReference type="ChEBI" id="CHEBI:57783"/>
    </ligand>
</feature>
<feature type="domain" description="1-deoxy-D-xylulose 5-phosphate reductoisomerase N-terminal" evidence="10">
    <location>
        <begin position="4"/>
        <end position="133"/>
    </location>
</feature>
<organism evidence="13 14">
    <name type="scientific">Paludibaculum fermentans</name>
    <dbReference type="NCBI Taxonomy" id="1473598"/>
    <lineage>
        <taxon>Bacteria</taxon>
        <taxon>Pseudomonadati</taxon>
        <taxon>Acidobacteriota</taxon>
        <taxon>Terriglobia</taxon>
        <taxon>Bryobacterales</taxon>
        <taxon>Bryobacteraceae</taxon>
        <taxon>Paludibaculum</taxon>
    </lineage>
</organism>
<keyword evidence="3 9" id="KW-0479">Metal-binding</keyword>
<keyword evidence="14" id="KW-1185">Reference proteome</keyword>